<organism evidence="1 2">
    <name type="scientific">Populus alba</name>
    <name type="common">White poplar</name>
    <dbReference type="NCBI Taxonomy" id="43335"/>
    <lineage>
        <taxon>Eukaryota</taxon>
        <taxon>Viridiplantae</taxon>
        <taxon>Streptophyta</taxon>
        <taxon>Embryophyta</taxon>
        <taxon>Tracheophyta</taxon>
        <taxon>Spermatophyta</taxon>
        <taxon>Magnoliopsida</taxon>
        <taxon>eudicotyledons</taxon>
        <taxon>Gunneridae</taxon>
        <taxon>Pentapetalae</taxon>
        <taxon>rosids</taxon>
        <taxon>fabids</taxon>
        <taxon>Malpighiales</taxon>
        <taxon>Salicaceae</taxon>
        <taxon>Saliceae</taxon>
        <taxon>Populus</taxon>
    </lineage>
</organism>
<name>A0ACC4AI39_POPAL</name>
<keyword evidence="2" id="KW-1185">Reference proteome</keyword>
<protein>
    <submittedName>
        <fullName evidence="1">Uncharacterized protein</fullName>
    </submittedName>
</protein>
<dbReference type="Proteomes" id="UP000309997">
    <property type="component" value="Unassembled WGS sequence"/>
</dbReference>
<evidence type="ECO:0000313" key="1">
    <source>
        <dbReference type="EMBL" id="KAL3565855.1"/>
    </source>
</evidence>
<comment type="caution">
    <text evidence="1">The sequence shown here is derived from an EMBL/GenBank/DDBJ whole genome shotgun (WGS) entry which is preliminary data.</text>
</comment>
<accession>A0ACC4AI39</accession>
<gene>
    <name evidence="1" type="ORF">D5086_033901</name>
</gene>
<proteinExistence type="predicted"/>
<dbReference type="EMBL" id="RCHU02000019">
    <property type="protein sequence ID" value="KAL3565855.1"/>
    <property type="molecule type" value="Genomic_DNA"/>
</dbReference>
<reference evidence="1 2" key="1">
    <citation type="journal article" date="2024" name="Plant Biotechnol. J.">
        <title>Genome and CRISPR/Cas9 system of a widespread forest tree (Populus alba) in the world.</title>
        <authorList>
            <person name="Liu Y.J."/>
            <person name="Jiang P.F."/>
            <person name="Han X.M."/>
            <person name="Li X.Y."/>
            <person name="Wang H.M."/>
            <person name="Wang Y.J."/>
            <person name="Wang X.X."/>
            <person name="Zeng Q.Y."/>
        </authorList>
    </citation>
    <scope>NUCLEOTIDE SEQUENCE [LARGE SCALE GENOMIC DNA]</scope>
    <source>
        <strain evidence="2">cv. PAL-ZL1</strain>
    </source>
</reference>
<evidence type="ECO:0000313" key="2">
    <source>
        <dbReference type="Proteomes" id="UP000309997"/>
    </source>
</evidence>
<sequence length="288" mass="32169">MASCSHWWHAPVYFVASVVLAFIAISTALNSPSSNAARPTRPISNYLSLNASRTLRESGFNIMATLLLLSPEMFFLSPNIIIFAIKDSSPSISDADDPKIIVEWTRIIHLLSSHRIVLFAIGLNSVINRILADHKSLSSVTIFAPSEFEFVASSSPMLEKIVKFHMLPLRVTYIELAALPHKQRLMTLLPCEDLEIINGANVIQGLSINRVEIAASSYQGSSWFMRFLKLSRWLNFLIHQDSDNLTNRSSFSEMNGWFTANEKLGSIKGLKGVRALVDGEARIVKMEF</sequence>